<name>A0A5D3E4K8_CUCMM</name>
<feature type="compositionally biased region" description="Basic residues" evidence="1">
    <location>
        <begin position="1"/>
        <end position="11"/>
    </location>
</feature>
<organism evidence="2 3">
    <name type="scientific">Cucumis melo var. makuwa</name>
    <name type="common">Oriental melon</name>
    <dbReference type="NCBI Taxonomy" id="1194695"/>
    <lineage>
        <taxon>Eukaryota</taxon>
        <taxon>Viridiplantae</taxon>
        <taxon>Streptophyta</taxon>
        <taxon>Embryophyta</taxon>
        <taxon>Tracheophyta</taxon>
        <taxon>Spermatophyta</taxon>
        <taxon>Magnoliopsida</taxon>
        <taxon>eudicotyledons</taxon>
        <taxon>Gunneridae</taxon>
        <taxon>Pentapetalae</taxon>
        <taxon>rosids</taxon>
        <taxon>fabids</taxon>
        <taxon>Cucurbitales</taxon>
        <taxon>Cucurbitaceae</taxon>
        <taxon>Benincaseae</taxon>
        <taxon>Cucumis</taxon>
    </lineage>
</organism>
<protein>
    <submittedName>
        <fullName evidence="2">Uncharacterized protein</fullName>
    </submittedName>
</protein>
<reference evidence="2 3" key="1">
    <citation type="submission" date="2019-08" db="EMBL/GenBank/DDBJ databases">
        <title>Draft genome sequences of two oriental melons (Cucumis melo L. var makuwa).</title>
        <authorList>
            <person name="Kwon S.-Y."/>
        </authorList>
    </citation>
    <scope>NUCLEOTIDE SEQUENCE [LARGE SCALE GENOMIC DNA]</scope>
    <source>
        <strain evidence="3">cv. Chang Bougi</strain>
        <tissue evidence="2">Leaf</tissue>
    </source>
</reference>
<evidence type="ECO:0000313" key="3">
    <source>
        <dbReference type="Proteomes" id="UP000321947"/>
    </source>
</evidence>
<evidence type="ECO:0000256" key="1">
    <source>
        <dbReference type="SAM" id="MobiDB-lite"/>
    </source>
</evidence>
<proteinExistence type="predicted"/>
<accession>A0A5D3E4K8</accession>
<sequence length="223" mass="24936">MFHHLLHKGKEKRNSNPNLATRRRRCRRQSEPIGCINSSRCQSSAAHLQPFSIVEPAESSLGVSRKQPEPVRPQPTHVVRPRQMPVWVRAAPPRYEPCLPPSRAAKLFVSHKPVFGSFPPVLVRPVGPIGVWAVKLFLVKGNCCNLDIGTSLLGKRVLLLNFDRANLQSDRLRCSFGFTKDQLVPTGSQITRVREHASSEVEAVAKVRAKASWRMTRSDSGKP</sequence>
<comment type="caution">
    <text evidence="2">The sequence shown here is derived from an EMBL/GenBank/DDBJ whole genome shotgun (WGS) entry which is preliminary data.</text>
</comment>
<gene>
    <name evidence="2" type="ORF">E5676_scaffold455G00500</name>
</gene>
<dbReference type="Proteomes" id="UP000321947">
    <property type="component" value="Unassembled WGS sequence"/>
</dbReference>
<evidence type="ECO:0000313" key="2">
    <source>
        <dbReference type="EMBL" id="TYK30852.1"/>
    </source>
</evidence>
<dbReference type="EMBL" id="SSTD01000141">
    <property type="protein sequence ID" value="TYK30852.1"/>
    <property type="molecule type" value="Genomic_DNA"/>
</dbReference>
<dbReference type="AlphaFoldDB" id="A0A5D3E4K8"/>
<feature type="region of interest" description="Disordered" evidence="1">
    <location>
        <begin position="1"/>
        <end position="27"/>
    </location>
</feature>